<dbReference type="EMBL" id="JAVYJV010000002">
    <property type="protein sequence ID" value="KAK4376800.1"/>
    <property type="molecule type" value="Genomic_DNA"/>
</dbReference>
<gene>
    <name evidence="1" type="ORF">RND71_003096</name>
</gene>
<dbReference type="Gene3D" id="3.40.50.2000">
    <property type="entry name" value="Glycogen Phosphorylase B"/>
    <property type="match status" value="1"/>
</dbReference>
<proteinExistence type="predicted"/>
<dbReference type="SUPFAM" id="SSF53756">
    <property type="entry name" value="UDP-Glycosyltransferase/glycogen phosphorylase"/>
    <property type="match status" value="1"/>
</dbReference>
<dbReference type="AlphaFoldDB" id="A0AAE1SVB2"/>
<evidence type="ECO:0000313" key="1">
    <source>
        <dbReference type="EMBL" id="KAK4376800.1"/>
    </source>
</evidence>
<name>A0AAE1SVB2_9SOLA</name>
<accession>A0AAE1SVB2</accession>
<dbReference type="Proteomes" id="UP001291623">
    <property type="component" value="Unassembled WGS sequence"/>
</dbReference>
<evidence type="ECO:0000313" key="2">
    <source>
        <dbReference type="Proteomes" id="UP001291623"/>
    </source>
</evidence>
<keyword evidence="2" id="KW-1185">Reference proteome</keyword>
<sequence>MAEVLRLHSRRSCFLQGMAVSNGLEEKVELEEVLEEQVSQTFDKIQLLTLQLIFLDGCDPSLSSLSSILKNVFFKLSSLTLVRFKDTSSSSTSSTEGITCDFVLDRSPRAVKLILDLLSSCTMVHQNGVRDDLLNGEDELLSLKWGPVMSENDIDNSFIQLVIIETGKCELPKEFIESTKRTGLIVSWCNQFETLANHVIGCFMTHCE</sequence>
<comment type="caution">
    <text evidence="1">The sequence shown here is derived from an EMBL/GenBank/DDBJ whole genome shotgun (WGS) entry which is preliminary data.</text>
</comment>
<protein>
    <submittedName>
        <fullName evidence="1">Uncharacterized protein</fullName>
    </submittedName>
</protein>
<organism evidence="1 2">
    <name type="scientific">Anisodus tanguticus</name>
    <dbReference type="NCBI Taxonomy" id="243964"/>
    <lineage>
        <taxon>Eukaryota</taxon>
        <taxon>Viridiplantae</taxon>
        <taxon>Streptophyta</taxon>
        <taxon>Embryophyta</taxon>
        <taxon>Tracheophyta</taxon>
        <taxon>Spermatophyta</taxon>
        <taxon>Magnoliopsida</taxon>
        <taxon>eudicotyledons</taxon>
        <taxon>Gunneridae</taxon>
        <taxon>Pentapetalae</taxon>
        <taxon>asterids</taxon>
        <taxon>lamiids</taxon>
        <taxon>Solanales</taxon>
        <taxon>Solanaceae</taxon>
        <taxon>Solanoideae</taxon>
        <taxon>Hyoscyameae</taxon>
        <taxon>Anisodus</taxon>
    </lineage>
</organism>
<reference evidence="1" key="1">
    <citation type="submission" date="2023-12" db="EMBL/GenBank/DDBJ databases">
        <title>Genome assembly of Anisodus tanguticus.</title>
        <authorList>
            <person name="Wang Y.-J."/>
        </authorList>
    </citation>
    <scope>NUCLEOTIDE SEQUENCE</scope>
    <source>
        <strain evidence="1">KB-2021</strain>
        <tissue evidence="1">Leaf</tissue>
    </source>
</reference>